<sequence>MPPPISADYRPNHIPIPKFNADQITSNCNTPQQPELMGRDIFDIKEPFPIRSTDAEKTTAEGVNYHTWDETTKKVVNSIVSIKGSALRSFDTESAGGFCATGFVVNKKLGLILSNRHVVSPGPITARAAFINYEEVDIYPLYRDPVHDFGFFRYDPSSLRYHVADEIPLAPELAKVGLDIRIIGNDAGEKLSILSSTLARLDRPAPNYGIDNYNDFNTFYYQAASGTSGGSSGSPVLDISGAAVALNSGGSNSSASSFYLPLNRIVRALHRIENDLPITRGTLLTEFIHWSYDELSRIGLPHEFQNNCRTRVPESNGLLVVSKVLRGSEAAGVLEPGDILIAYEADGRDASYIADFVSFFEIIDEKVGEPTCWRIFRPKVGYMVVELHVQDLHGVTPSRFLEIGGAILHDLSYQLARSYQFPLNSGTYVAASGMLNWSSGSRDFLVTKLANKPTPNLDAFIQVVSNLADNARVPMHFRVLGKYEEEFTIITIDRHFFMASVFERNDKKGTWDRKGLPAPITTKSRRPSIIPRPAEGAKSLEAIQNSLVLIHCRMPLSINGFNSTKSYRGTGVILSVVPPLIVVDRTVIPVEICDIRLTFQSFSAMARIVYLDDRIAMLSCDYLPSNTVQLEFAADFMRTGDECTLAALDEDLQLLTKNTTVRSVSVVETERSSPPKFRYVNCEVISLMDSSASTGGLIFRDREDKREVVALWISVIHQEVGGKEYTNKFGLSMAYVLPVLERLRLPPSLRPQPVVKTAGVELSHISLAGATTLGMSQRRSSEFYMKSKENGTIPRPLYVVSHLKPLPEDSSLRVGDVLISVNGKMITRVSDLHEFEEYSELDAVILRDGKEVNFKFPLYEDIPTFSSEVISWNGAIVHSTHRSVYEQVEPGVELPGPDGVYVGSILYGSPALNLLRAAHWIVAIDGKPVNNFSDFKKIVSEIPSEPYVQVKQMNRRGATLLVSVRPDARFWPTYIIERNSDGNWTTKFVNDETPKAIS</sequence>
<dbReference type="RefSeq" id="XP_013020187.1">
    <property type="nucleotide sequence ID" value="XM_013164733.1"/>
</dbReference>
<accession>S9PVR4</accession>
<dbReference type="InterPro" id="IPR009003">
    <property type="entry name" value="Peptidase_S1_PA"/>
</dbReference>
<dbReference type="Gene3D" id="2.40.10.120">
    <property type="match status" value="1"/>
</dbReference>
<dbReference type="SUPFAM" id="SSF50494">
    <property type="entry name" value="Trypsin-like serine proteases"/>
    <property type="match status" value="2"/>
</dbReference>
<dbReference type="GO" id="GO:0008233">
    <property type="term" value="F:peptidase activity"/>
    <property type="evidence" value="ECO:0007669"/>
    <property type="project" value="UniProtKB-KW"/>
</dbReference>
<dbReference type="Pfam" id="PF13365">
    <property type="entry name" value="Trypsin_2"/>
    <property type="match status" value="1"/>
</dbReference>
<feature type="domain" description="PDZ-like" evidence="1">
    <location>
        <begin position="395"/>
        <end position="470"/>
    </location>
</feature>
<protein>
    <submittedName>
        <fullName evidence="2">Serine protease</fullName>
    </submittedName>
</protein>
<dbReference type="PANTHER" id="PTHR46366:SF1">
    <property type="entry name" value="PDZ DOMAIN-CONTAINING PROTEIN C1685.05"/>
    <property type="match status" value="1"/>
</dbReference>
<dbReference type="EMBL" id="KE503208">
    <property type="protein sequence ID" value="EPX71563.1"/>
    <property type="molecule type" value="Genomic_DNA"/>
</dbReference>
<keyword evidence="2" id="KW-0378">Hydrolase</keyword>
<evidence type="ECO:0000313" key="2">
    <source>
        <dbReference type="EMBL" id="EPX71563.1"/>
    </source>
</evidence>
<dbReference type="Proteomes" id="UP000016088">
    <property type="component" value="Unassembled WGS sequence"/>
</dbReference>
<dbReference type="InterPro" id="IPR036034">
    <property type="entry name" value="PDZ_sf"/>
</dbReference>
<evidence type="ECO:0000313" key="3">
    <source>
        <dbReference type="Proteomes" id="UP000016088"/>
    </source>
</evidence>
<dbReference type="AlphaFoldDB" id="S9PVR4"/>
<dbReference type="OMA" id="CNPPRHR"/>
<name>S9PVR4_SCHOY</name>
<dbReference type="eggNOG" id="KOG1421">
    <property type="taxonomic scope" value="Eukaryota"/>
</dbReference>
<organism evidence="2 3">
    <name type="scientific">Schizosaccharomyces octosporus (strain yFS286)</name>
    <name type="common">Fission yeast</name>
    <name type="synonym">Octosporomyces octosporus</name>
    <dbReference type="NCBI Taxonomy" id="483514"/>
    <lineage>
        <taxon>Eukaryota</taxon>
        <taxon>Fungi</taxon>
        <taxon>Dikarya</taxon>
        <taxon>Ascomycota</taxon>
        <taxon>Taphrinomycotina</taxon>
        <taxon>Schizosaccharomycetes</taxon>
        <taxon>Schizosaccharomycetales</taxon>
        <taxon>Schizosaccharomycetaceae</taxon>
        <taxon>Schizosaccharomyces</taxon>
    </lineage>
</organism>
<dbReference type="VEuPathDB" id="FungiDB:SOCG_01780"/>
<reference evidence="2 3" key="1">
    <citation type="journal article" date="2011" name="Science">
        <title>Comparative functional genomics of the fission yeasts.</title>
        <authorList>
            <person name="Rhind N."/>
            <person name="Chen Z."/>
            <person name="Yassour M."/>
            <person name="Thompson D.A."/>
            <person name="Haas B.J."/>
            <person name="Habib N."/>
            <person name="Wapinski I."/>
            <person name="Roy S."/>
            <person name="Lin M.F."/>
            <person name="Heiman D.I."/>
            <person name="Young S.K."/>
            <person name="Furuya K."/>
            <person name="Guo Y."/>
            <person name="Pidoux A."/>
            <person name="Chen H.M."/>
            <person name="Robbertse B."/>
            <person name="Goldberg J.M."/>
            <person name="Aoki K."/>
            <person name="Bayne E.H."/>
            <person name="Berlin A.M."/>
            <person name="Desjardins C.A."/>
            <person name="Dobbs E."/>
            <person name="Dukaj L."/>
            <person name="Fan L."/>
            <person name="FitzGerald M.G."/>
            <person name="French C."/>
            <person name="Gujja S."/>
            <person name="Hansen K."/>
            <person name="Keifenheim D."/>
            <person name="Levin J.Z."/>
            <person name="Mosher R.A."/>
            <person name="Mueller C.A."/>
            <person name="Pfiffner J."/>
            <person name="Priest M."/>
            <person name="Russ C."/>
            <person name="Smialowska A."/>
            <person name="Swoboda P."/>
            <person name="Sykes S.M."/>
            <person name="Vaughn M."/>
            <person name="Vengrova S."/>
            <person name="Yoder R."/>
            <person name="Zeng Q."/>
            <person name="Allshire R."/>
            <person name="Baulcombe D."/>
            <person name="Birren B.W."/>
            <person name="Brown W."/>
            <person name="Ekwall K."/>
            <person name="Kellis M."/>
            <person name="Leatherwood J."/>
            <person name="Levin H."/>
            <person name="Margalit H."/>
            <person name="Martienssen R."/>
            <person name="Nieduszynski C.A."/>
            <person name="Spatafora J.W."/>
            <person name="Friedman N."/>
            <person name="Dalgaard J.Z."/>
            <person name="Baumann P."/>
            <person name="Niki H."/>
            <person name="Regev A."/>
            <person name="Nusbaum C."/>
        </authorList>
    </citation>
    <scope>NUCLEOTIDE SEQUENCE [LARGE SCALE GENOMIC DNA]</scope>
    <source>
        <strain evidence="3">yFS286</strain>
    </source>
</reference>
<dbReference type="Pfam" id="PF12812">
    <property type="entry name" value="PDZ_1"/>
    <property type="match status" value="1"/>
</dbReference>
<dbReference type="GO" id="GO:0006508">
    <property type="term" value="P:proteolysis"/>
    <property type="evidence" value="ECO:0007669"/>
    <property type="project" value="UniProtKB-KW"/>
</dbReference>
<dbReference type="GeneID" id="25030760"/>
<keyword evidence="3" id="KW-1185">Reference proteome</keyword>
<keyword evidence="2" id="KW-0645">Protease</keyword>
<dbReference type="SUPFAM" id="SSF50156">
    <property type="entry name" value="PDZ domain-like"/>
    <property type="match status" value="2"/>
</dbReference>
<dbReference type="OrthoDB" id="4217619at2759"/>
<dbReference type="Gene3D" id="2.30.42.10">
    <property type="match status" value="1"/>
</dbReference>
<dbReference type="CDD" id="cd06719">
    <property type="entry name" value="PDZ2-4_Nma111p-like"/>
    <property type="match status" value="1"/>
</dbReference>
<evidence type="ECO:0000259" key="1">
    <source>
        <dbReference type="Pfam" id="PF12812"/>
    </source>
</evidence>
<proteinExistence type="predicted"/>
<dbReference type="InterPro" id="IPR025926">
    <property type="entry name" value="PDZ-like_dom"/>
</dbReference>
<dbReference type="PANTHER" id="PTHR46366">
    <property type="entry name" value="PRO-APOPTOTIC SERINE PROTEASE NMA111"/>
    <property type="match status" value="1"/>
</dbReference>
<dbReference type="HOGENOM" id="CLU_003212_0_0_1"/>
<gene>
    <name evidence="2" type="ORF">SOCG_01780</name>
</gene>